<evidence type="ECO:0000313" key="2">
    <source>
        <dbReference type="Proteomes" id="UP000887565"/>
    </source>
</evidence>
<evidence type="ECO:0000256" key="1">
    <source>
        <dbReference type="SAM" id="MobiDB-lite"/>
    </source>
</evidence>
<dbReference type="Proteomes" id="UP000887565">
    <property type="component" value="Unplaced"/>
</dbReference>
<organism evidence="2 3">
    <name type="scientific">Romanomermis culicivorax</name>
    <name type="common">Nematode worm</name>
    <dbReference type="NCBI Taxonomy" id="13658"/>
    <lineage>
        <taxon>Eukaryota</taxon>
        <taxon>Metazoa</taxon>
        <taxon>Ecdysozoa</taxon>
        <taxon>Nematoda</taxon>
        <taxon>Enoplea</taxon>
        <taxon>Dorylaimia</taxon>
        <taxon>Mermithida</taxon>
        <taxon>Mermithoidea</taxon>
        <taxon>Mermithidae</taxon>
        <taxon>Romanomermis</taxon>
    </lineage>
</organism>
<dbReference type="AlphaFoldDB" id="A0A915KF31"/>
<protein>
    <submittedName>
        <fullName evidence="3">Uncharacterized protein</fullName>
    </submittedName>
</protein>
<reference evidence="3" key="1">
    <citation type="submission" date="2022-11" db="UniProtKB">
        <authorList>
            <consortium name="WormBaseParasite"/>
        </authorList>
    </citation>
    <scope>IDENTIFICATION</scope>
</reference>
<accession>A0A915KF31</accession>
<feature type="region of interest" description="Disordered" evidence="1">
    <location>
        <begin position="1"/>
        <end position="20"/>
    </location>
</feature>
<proteinExistence type="predicted"/>
<evidence type="ECO:0000313" key="3">
    <source>
        <dbReference type="WBParaSite" id="nRc.2.0.1.t36626-RA"/>
    </source>
</evidence>
<keyword evidence="2" id="KW-1185">Reference proteome</keyword>
<sequence>MKEMNKFKPKSAGQEEKKKLDDADYTKYELSMKSNELPITRDDCQTTTEELGTVTTMITINRKLDELDRVAAGAFYR</sequence>
<name>A0A915KF31_ROMCU</name>
<dbReference type="WBParaSite" id="nRc.2.0.1.t36626-RA">
    <property type="protein sequence ID" value="nRc.2.0.1.t36626-RA"/>
    <property type="gene ID" value="nRc.2.0.1.g36626"/>
</dbReference>